<dbReference type="PANTHER" id="PTHR24198">
    <property type="entry name" value="ANKYRIN REPEAT AND PROTEIN KINASE DOMAIN-CONTAINING PROTEIN"/>
    <property type="match status" value="1"/>
</dbReference>
<gene>
    <name evidence="4" type="ORF">FSP39_021280</name>
</gene>
<evidence type="ECO:0000313" key="5">
    <source>
        <dbReference type="Proteomes" id="UP001186944"/>
    </source>
</evidence>
<dbReference type="PANTHER" id="PTHR24198:SF165">
    <property type="entry name" value="ANKYRIN REPEAT-CONTAINING PROTEIN-RELATED"/>
    <property type="match status" value="1"/>
</dbReference>
<evidence type="ECO:0000256" key="1">
    <source>
        <dbReference type="ARBA" id="ARBA00022737"/>
    </source>
</evidence>
<feature type="repeat" description="ANK" evidence="3">
    <location>
        <begin position="229"/>
        <end position="258"/>
    </location>
</feature>
<evidence type="ECO:0000256" key="3">
    <source>
        <dbReference type="PROSITE-ProRule" id="PRU00023"/>
    </source>
</evidence>
<keyword evidence="1" id="KW-0677">Repeat</keyword>
<keyword evidence="5" id="KW-1185">Reference proteome</keyword>
<name>A0AA88YPA9_PINIB</name>
<accession>A0AA88YPA9</accession>
<dbReference type="PROSITE" id="PS50297">
    <property type="entry name" value="ANK_REP_REGION"/>
    <property type="match status" value="2"/>
</dbReference>
<dbReference type="SMART" id="SM00248">
    <property type="entry name" value="ANK"/>
    <property type="match status" value="6"/>
</dbReference>
<comment type="caution">
    <text evidence="4">The sequence shown here is derived from an EMBL/GenBank/DDBJ whole genome shotgun (WGS) entry which is preliminary data.</text>
</comment>
<feature type="repeat" description="ANK" evidence="3">
    <location>
        <begin position="130"/>
        <end position="159"/>
    </location>
</feature>
<organism evidence="4 5">
    <name type="scientific">Pinctada imbricata</name>
    <name type="common">Atlantic pearl-oyster</name>
    <name type="synonym">Pinctada martensii</name>
    <dbReference type="NCBI Taxonomy" id="66713"/>
    <lineage>
        <taxon>Eukaryota</taxon>
        <taxon>Metazoa</taxon>
        <taxon>Spiralia</taxon>
        <taxon>Lophotrochozoa</taxon>
        <taxon>Mollusca</taxon>
        <taxon>Bivalvia</taxon>
        <taxon>Autobranchia</taxon>
        <taxon>Pteriomorphia</taxon>
        <taxon>Pterioida</taxon>
        <taxon>Pterioidea</taxon>
        <taxon>Pteriidae</taxon>
        <taxon>Pinctada</taxon>
    </lineage>
</organism>
<reference evidence="4" key="1">
    <citation type="submission" date="2019-08" db="EMBL/GenBank/DDBJ databases">
        <title>The improved chromosome-level genome for the pearl oyster Pinctada fucata martensii using PacBio sequencing and Hi-C.</title>
        <authorList>
            <person name="Zheng Z."/>
        </authorList>
    </citation>
    <scope>NUCLEOTIDE SEQUENCE</scope>
    <source>
        <strain evidence="4">ZZ-2019</strain>
        <tissue evidence="4">Adductor muscle</tissue>
    </source>
</reference>
<dbReference type="SUPFAM" id="SSF48403">
    <property type="entry name" value="Ankyrin repeat"/>
    <property type="match status" value="1"/>
</dbReference>
<dbReference type="AlphaFoldDB" id="A0AA88YPA9"/>
<proteinExistence type="predicted"/>
<dbReference type="InterPro" id="IPR002110">
    <property type="entry name" value="Ankyrin_rpt"/>
</dbReference>
<protein>
    <recommendedName>
        <fullName evidence="6">ANK_REP_REGION domain-containing protein</fullName>
    </recommendedName>
</protein>
<dbReference type="InterPro" id="IPR036770">
    <property type="entry name" value="Ankyrin_rpt-contain_sf"/>
</dbReference>
<dbReference type="Pfam" id="PF12796">
    <property type="entry name" value="Ank_2"/>
    <property type="match status" value="2"/>
</dbReference>
<dbReference type="Proteomes" id="UP001186944">
    <property type="component" value="Unassembled WGS sequence"/>
</dbReference>
<evidence type="ECO:0000313" key="4">
    <source>
        <dbReference type="EMBL" id="KAK3103715.1"/>
    </source>
</evidence>
<evidence type="ECO:0008006" key="6">
    <source>
        <dbReference type="Google" id="ProtNLM"/>
    </source>
</evidence>
<keyword evidence="2 3" id="KW-0040">ANK repeat</keyword>
<dbReference type="EMBL" id="VSWD01000005">
    <property type="protein sequence ID" value="KAK3103715.1"/>
    <property type="molecule type" value="Genomic_DNA"/>
</dbReference>
<dbReference type="Gene3D" id="1.25.40.20">
    <property type="entry name" value="Ankyrin repeat-containing domain"/>
    <property type="match status" value="2"/>
</dbReference>
<dbReference type="PROSITE" id="PS50088">
    <property type="entry name" value="ANK_REPEAT"/>
    <property type="match status" value="3"/>
</dbReference>
<sequence>MEGAGILEGCWHRALVFSTYPRILFSLSVLVLLDKEITKALMRNLTNMLGISNHGSSIINLMVPLSEEQRKTVAQSRFASSKKQTVFFRICLSQSMEVVEYFLKNCSPDVDEICELSIDDDDEKTIVYVSPLWSAAHGNKIDLARILLKYGADVNLQTNRKSTPLRIACREKHVDMVKFLVANGADITAKNVDGCMCLMSGTGNAEILKYLIEIGADVNAKETGHWCATALHYAVYTEKIELVQILVDAGADMSIKDKSGHAPYACAALNTNTEMMEYLLRMNTEPVRKCDQGIRTFRFCFSGRRK</sequence>
<evidence type="ECO:0000256" key="2">
    <source>
        <dbReference type="ARBA" id="ARBA00023043"/>
    </source>
</evidence>
<feature type="repeat" description="ANK" evidence="3">
    <location>
        <begin position="160"/>
        <end position="192"/>
    </location>
</feature>